<evidence type="ECO:0000259" key="2">
    <source>
        <dbReference type="Pfam" id="PF01979"/>
    </source>
</evidence>
<dbReference type="AlphaFoldDB" id="A0A6J4JC39"/>
<dbReference type="EC" id="3.5.3.13" evidence="3"/>
<keyword evidence="1 3" id="KW-0378">Hydrolase</keyword>
<dbReference type="InterPro" id="IPR006680">
    <property type="entry name" value="Amidohydro-rel"/>
</dbReference>
<feature type="domain" description="Amidohydrolase-related" evidence="2">
    <location>
        <begin position="64"/>
        <end position="471"/>
    </location>
</feature>
<dbReference type="PANTHER" id="PTHR43794">
    <property type="entry name" value="AMINOHYDROLASE SSNA-RELATED"/>
    <property type="match status" value="1"/>
</dbReference>
<dbReference type="SUPFAM" id="SSF51556">
    <property type="entry name" value="Metallo-dependent hydrolases"/>
    <property type="match status" value="1"/>
</dbReference>
<reference evidence="3" key="1">
    <citation type="submission" date="2020-02" db="EMBL/GenBank/DDBJ databases">
        <authorList>
            <person name="Meier V. D."/>
        </authorList>
    </citation>
    <scope>NUCLEOTIDE SEQUENCE</scope>
    <source>
        <strain evidence="3">AVDCRST_MAG83</strain>
    </source>
</reference>
<evidence type="ECO:0000256" key="1">
    <source>
        <dbReference type="ARBA" id="ARBA00022801"/>
    </source>
</evidence>
<dbReference type="PANTHER" id="PTHR43794:SF11">
    <property type="entry name" value="AMIDOHYDROLASE-RELATED DOMAIN-CONTAINING PROTEIN"/>
    <property type="match status" value="1"/>
</dbReference>
<dbReference type="InterPro" id="IPR050287">
    <property type="entry name" value="MTA/SAH_deaminase"/>
</dbReference>
<dbReference type="EMBL" id="CADCTE010000180">
    <property type="protein sequence ID" value="CAA9272666.1"/>
    <property type="molecule type" value="Genomic_DNA"/>
</dbReference>
<dbReference type="InterPro" id="IPR032466">
    <property type="entry name" value="Metal_Hydrolase"/>
</dbReference>
<proteinExistence type="predicted"/>
<dbReference type="Gene3D" id="3.20.20.140">
    <property type="entry name" value="Metal-dependent hydrolases"/>
    <property type="match status" value="2"/>
</dbReference>
<dbReference type="SUPFAM" id="SSF51338">
    <property type="entry name" value="Composite domain of metallo-dependent hydrolases"/>
    <property type="match status" value="1"/>
</dbReference>
<accession>A0A6J4JC39</accession>
<sequence length="517" mass="52665">MSGGGTDGPGTGTSAPVPLWCAAAWLGDRGVVEGVRVVPAGDGTVVSLEAGVAAQAGDTLLPGVVFPAAANAHSHAFHRVLRGRTHNGAPGSFWTWRESMYAAARQLTPELYEELATAVFAEMVVTGWSSVAEFHYVHHRPDGSPYGAGTTPDSTVFDSTVPDSMVFDSAAAAPAGSDAAGSADGPHAMELALARAAVRAGIRLTLLDTCYLSAGFGAPPGPDQLRFADASAGDWLRRFTSLREVVAERFPASAVTVGAALHSVRAVPPEALTEIAGALPPEVPVHIHLSEQPAENEACLAATGLTPTGLLSSTGLLTSRLSAVHATHLTAADIDLLGGAEATVVMCPTTEADLADGIGPAGGLERAGARIALGTDQHAVIDPWIEMRALEHGERLATGGRPQFTPARLLAAGTGGGLRAQGRPPAGLEPGAVCDLVAIDPRSVRTVGSDPEQLVYSATAQDVTDVVIGGVPAAHRGRHLRLGDPADLLAAVLGRMGGGRIGAGHSTDRSMNAGGIQ</sequence>
<gene>
    <name evidence="3" type="ORF">AVDCRST_MAG83-3348</name>
</gene>
<dbReference type="GO" id="GO:0050416">
    <property type="term" value="F:formimidoylglutamate deiminase activity"/>
    <property type="evidence" value="ECO:0007669"/>
    <property type="project" value="UniProtKB-EC"/>
</dbReference>
<dbReference type="InterPro" id="IPR011059">
    <property type="entry name" value="Metal-dep_hydrolase_composite"/>
</dbReference>
<name>A0A6J4JC39_9MICC</name>
<organism evidence="3">
    <name type="scientific">uncultured Arthrobacter sp</name>
    <dbReference type="NCBI Taxonomy" id="114050"/>
    <lineage>
        <taxon>Bacteria</taxon>
        <taxon>Bacillati</taxon>
        <taxon>Actinomycetota</taxon>
        <taxon>Actinomycetes</taxon>
        <taxon>Micrococcales</taxon>
        <taxon>Micrococcaceae</taxon>
        <taxon>Arthrobacter</taxon>
        <taxon>environmental samples</taxon>
    </lineage>
</organism>
<protein>
    <submittedName>
        <fullName evidence="3">Formiminoglutamic iminohydrolase</fullName>
        <ecNumber evidence="3">3.5.3.13</ecNumber>
    </submittedName>
</protein>
<dbReference type="Pfam" id="PF01979">
    <property type="entry name" value="Amidohydro_1"/>
    <property type="match status" value="1"/>
</dbReference>
<dbReference type="RefSeq" id="WP_294570021.1">
    <property type="nucleotide sequence ID" value="NZ_CADCTE010000180.1"/>
</dbReference>
<evidence type="ECO:0000313" key="3">
    <source>
        <dbReference type="EMBL" id="CAA9272666.1"/>
    </source>
</evidence>